<keyword evidence="1" id="KW-1133">Transmembrane helix</keyword>
<dbReference type="AlphaFoldDB" id="A0A9D1KSL1"/>
<evidence type="ECO:0000313" key="2">
    <source>
        <dbReference type="EMBL" id="HIT94661.1"/>
    </source>
</evidence>
<keyword evidence="1" id="KW-0472">Membrane</keyword>
<dbReference type="InterPro" id="IPR019635">
    <property type="entry name" value="DUF2500"/>
</dbReference>
<dbReference type="Pfam" id="PF10694">
    <property type="entry name" value="DUF2500"/>
    <property type="match status" value="1"/>
</dbReference>
<comment type="caution">
    <text evidence="2">The sequence shown here is derived from an EMBL/GenBank/DDBJ whole genome shotgun (WGS) entry which is preliminary data.</text>
</comment>
<reference evidence="2" key="1">
    <citation type="submission" date="2020-10" db="EMBL/GenBank/DDBJ databases">
        <authorList>
            <person name="Gilroy R."/>
        </authorList>
    </citation>
    <scope>NUCLEOTIDE SEQUENCE</scope>
    <source>
        <strain evidence="2">ChiBcec7-5410</strain>
    </source>
</reference>
<feature type="transmembrane region" description="Helical" evidence="1">
    <location>
        <begin position="12"/>
        <end position="34"/>
    </location>
</feature>
<reference evidence="2" key="2">
    <citation type="journal article" date="2021" name="PeerJ">
        <title>Extensive microbial diversity within the chicken gut microbiome revealed by metagenomics and culture.</title>
        <authorList>
            <person name="Gilroy R."/>
            <person name="Ravi A."/>
            <person name="Getino M."/>
            <person name="Pursley I."/>
            <person name="Horton D.L."/>
            <person name="Alikhan N.F."/>
            <person name="Baker D."/>
            <person name="Gharbi K."/>
            <person name="Hall N."/>
            <person name="Watson M."/>
            <person name="Adriaenssens E.M."/>
            <person name="Foster-Nyarko E."/>
            <person name="Jarju S."/>
            <person name="Secka A."/>
            <person name="Antonio M."/>
            <person name="Oren A."/>
            <person name="Chaudhuri R.R."/>
            <person name="La Ragione R."/>
            <person name="Hildebrand F."/>
            <person name="Pallen M.J."/>
        </authorList>
    </citation>
    <scope>NUCLEOTIDE SEQUENCE</scope>
    <source>
        <strain evidence="2">ChiBcec7-5410</strain>
    </source>
</reference>
<protein>
    <submittedName>
        <fullName evidence="2">DUF2500 domain-containing protein</fullName>
    </submittedName>
</protein>
<organism evidence="2 3">
    <name type="scientific">Candidatus Faecivivens stercoripullorum</name>
    <dbReference type="NCBI Taxonomy" id="2840805"/>
    <lineage>
        <taxon>Bacteria</taxon>
        <taxon>Bacillati</taxon>
        <taxon>Bacillota</taxon>
        <taxon>Clostridia</taxon>
        <taxon>Eubacteriales</taxon>
        <taxon>Oscillospiraceae</taxon>
        <taxon>Oscillospiraceae incertae sedis</taxon>
        <taxon>Candidatus Faecivivens</taxon>
    </lineage>
</organism>
<evidence type="ECO:0000256" key="1">
    <source>
        <dbReference type="SAM" id="Phobius"/>
    </source>
</evidence>
<keyword evidence="1" id="KW-0812">Transmembrane</keyword>
<dbReference type="Proteomes" id="UP000824160">
    <property type="component" value="Unassembled WGS sequence"/>
</dbReference>
<evidence type="ECO:0000313" key="3">
    <source>
        <dbReference type="Proteomes" id="UP000824160"/>
    </source>
</evidence>
<dbReference type="Gene3D" id="2.40.50.660">
    <property type="match status" value="1"/>
</dbReference>
<sequence length="127" mass="14582">MMMGWGFDLISALFPILFLLIFVIVIGTFIVATVRGISRWNKNNHSPVLDVEALVVSRRADVTSHMNHHDHMSTRHMSTRYYVTFEVASGDRMELSVSGEEYGLIAEGDRGTLRFQGTRFLSFQRKW</sequence>
<gene>
    <name evidence="2" type="ORF">IAC43_05710</name>
</gene>
<proteinExistence type="predicted"/>
<dbReference type="EMBL" id="DVLW01000156">
    <property type="protein sequence ID" value="HIT94661.1"/>
    <property type="molecule type" value="Genomic_DNA"/>
</dbReference>
<name>A0A9D1KSL1_9FIRM</name>
<accession>A0A9D1KSL1</accession>